<dbReference type="Proteomes" id="UP000028643">
    <property type="component" value="Unassembled WGS sequence"/>
</dbReference>
<comment type="caution">
    <text evidence="1">The sequence shown here is derived from an EMBL/GenBank/DDBJ whole genome shotgun (WGS) entry which is preliminary data.</text>
</comment>
<name>A0A085USB6_PSESX</name>
<reference evidence="1 2" key="1">
    <citation type="submission" date="2014-07" db="EMBL/GenBank/DDBJ databases">
        <title>Draft Genome Sequences of Environmental Pseudomonas syringae strains.</title>
        <authorList>
            <person name="Baltrus D.A."/>
            <person name="Berge O."/>
            <person name="Morris C."/>
        </authorList>
    </citation>
    <scope>NUCLEOTIDE SEQUENCE [LARGE SCALE GENOMIC DNA]</scope>
    <source>
        <strain evidence="1 2">CEB003</strain>
    </source>
</reference>
<evidence type="ECO:0000313" key="1">
    <source>
        <dbReference type="EMBL" id="KFE46079.1"/>
    </source>
</evidence>
<dbReference type="EMBL" id="JPQT01000140">
    <property type="protein sequence ID" value="KFE46079.1"/>
    <property type="molecule type" value="Genomic_DNA"/>
</dbReference>
<evidence type="ECO:0008006" key="3">
    <source>
        <dbReference type="Google" id="ProtNLM"/>
    </source>
</evidence>
<dbReference type="AlphaFoldDB" id="A0A085USB6"/>
<proteinExistence type="predicted"/>
<sequence length="256" mass="28532">MNDQQAEQLAAEINANGFARLRNVISQSELQQLRGFTDAHAQLHHGEYFAYHGEKALSQSLLGSIWGNPDFKQLVGALYRQATHQESASDRIFPVLRCVQGNVGQKESNCFHFDASLVTALVPIFIPTEGSDRGDLMVFPNLRKVRNSVLLNVIEKALVQNRFTRKLMTLAIDRGWLKPQTIPLVPGDIYLFWGYRSLHANKACGAGVKRATAIFHFGDPHAGSLATRLILQFNQRRARRVSDKTGAQPPKSTLGQ</sequence>
<evidence type="ECO:0000313" key="2">
    <source>
        <dbReference type="Proteomes" id="UP000028643"/>
    </source>
</evidence>
<dbReference type="PATRIC" id="fig|317.174.peg.5224"/>
<protein>
    <recommendedName>
        <fullName evidence="3">Phytanoyl-CoA dioxygenase</fullName>
    </recommendedName>
</protein>
<gene>
    <name evidence="1" type="ORF">IV02_25590</name>
</gene>
<organism evidence="1 2">
    <name type="scientific">Pseudomonas syringae</name>
    <dbReference type="NCBI Taxonomy" id="317"/>
    <lineage>
        <taxon>Bacteria</taxon>
        <taxon>Pseudomonadati</taxon>
        <taxon>Pseudomonadota</taxon>
        <taxon>Gammaproteobacteria</taxon>
        <taxon>Pseudomonadales</taxon>
        <taxon>Pseudomonadaceae</taxon>
        <taxon>Pseudomonas</taxon>
    </lineage>
</organism>
<accession>A0A085USB6</accession>
<dbReference type="SUPFAM" id="SSF51197">
    <property type="entry name" value="Clavaminate synthase-like"/>
    <property type="match status" value="1"/>
</dbReference>